<dbReference type="OrthoDB" id="9803749at2"/>
<reference evidence="2 3" key="1">
    <citation type="journal article" date="2001" name="J. Bacteriol.">
        <title>Genome sequence and comparative analysis of the solvent-producing bacterium Clostridium acetobutylicum.</title>
        <authorList>
            <person name="Nolling J."/>
            <person name="Breton G."/>
            <person name="Omelchenko M.V."/>
            <person name="Makarova K.S."/>
            <person name="Zeng Q."/>
            <person name="Gibson R."/>
            <person name="Lee H.M."/>
            <person name="Dubois J."/>
            <person name="Qiu D."/>
            <person name="Hitti J."/>
            <person name="Wolf Y.I."/>
            <person name="Tatusov R.L."/>
            <person name="Sabathe F."/>
            <person name="Doucette-Stamm L."/>
            <person name="Soucaille P."/>
            <person name="Daly M.J."/>
            <person name="Bennett G.N."/>
            <person name="Koonin E.V."/>
            <person name="Smith D.R."/>
        </authorList>
    </citation>
    <scope>NUCLEOTIDE SEQUENCE [LARGE SCALE GENOMIC DNA]</scope>
    <source>
        <strain evidence="3">ATCC 824 / DSM 792 / JCM 1419 / LMG 5710 / VKM B-1787</strain>
    </source>
</reference>
<evidence type="ECO:0000313" key="2">
    <source>
        <dbReference type="EMBL" id="AAK78397.1"/>
    </source>
</evidence>
<dbReference type="HOGENOM" id="CLU_116644_2_3_9"/>
<organism evidence="2 3">
    <name type="scientific">Clostridium acetobutylicum (strain ATCC 824 / DSM 792 / JCM 1419 / IAM 19013 / LMG 5710 / NBRC 13948 / NRRL B-527 / VKM B-1787 / 2291 / W)</name>
    <dbReference type="NCBI Taxonomy" id="272562"/>
    <lineage>
        <taxon>Bacteria</taxon>
        <taxon>Bacillati</taxon>
        <taxon>Bacillota</taxon>
        <taxon>Clostridia</taxon>
        <taxon>Eubacteriales</taxon>
        <taxon>Clostridiaceae</taxon>
        <taxon>Clostridium</taxon>
    </lineage>
</organism>
<comment type="similarity">
    <text evidence="1">Belongs to the ArsC family.</text>
</comment>
<dbReference type="InterPro" id="IPR036249">
    <property type="entry name" value="Thioredoxin-like_sf"/>
</dbReference>
<protein>
    <submittedName>
        <fullName evidence="2">Similar to arsenate reductase</fullName>
    </submittedName>
</protein>
<dbReference type="PIR" id="B96951">
    <property type="entry name" value="B96951"/>
</dbReference>
<dbReference type="RefSeq" id="WP_010963739.1">
    <property type="nucleotide sequence ID" value="NC_003030.1"/>
</dbReference>
<sequence length="112" mass="12913">MNIQIFGTKKCFDTKKAERYFKERKIKYQFIDLKEKGLSKGELNSVKASVGLDNLINAKAKKYKALNLDKIRTASVKEEILLDNPEVYVTPIVRNGKNATVGYKPEVWKEWS</sequence>
<dbReference type="STRING" id="272562.CA_C0417"/>
<dbReference type="EMBL" id="AE001437">
    <property type="protein sequence ID" value="AAK78397.1"/>
    <property type="molecule type" value="Genomic_DNA"/>
</dbReference>
<dbReference type="SUPFAM" id="SSF52833">
    <property type="entry name" value="Thioredoxin-like"/>
    <property type="match status" value="1"/>
</dbReference>
<dbReference type="KEGG" id="cac:CA_C0417"/>
<dbReference type="Proteomes" id="UP000000814">
    <property type="component" value="Chromosome"/>
</dbReference>
<dbReference type="PANTHER" id="PTHR30041:SF8">
    <property type="entry name" value="PROTEIN YFFB"/>
    <property type="match status" value="1"/>
</dbReference>
<name>Q97LY3_CLOAB</name>
<dbReference type="InterPro" id="IPR006660">
    <property type="entry name" value="Arsenate_reductase-like"/>
</dbReference>
<dbReference type="PATRIC" id="fig|272562.8.peg.613"/>
<accession>Q97LY3</accession>
<dbReference type="AlphaFoldDB" id="Q97LY3"/>
<keyword evidence="3" id="KW-1185">Reference proteome</keyword>
<dbReference type="PROSITE" id="PS51353">
    <property type="entry name" value="ARSC"/>
    <property type="match status" value="1"/>
</dbReference>
<dbReference type="Pfam" id="PF03960">
    <property type="entry name" value="ArsC"/>
    <property type="match status" value="1"/>
</dbReference>
<dbReference type="PANTHER" id="PTHR30041">
    <property type="entry name" value="ARSENATE REDUCTASE"/>
    <property type="match status" value="1"/>
</dbReference>
<dbReference type="CDD" id="cd02977">
    <property type="entry name" value="ArsC_family"/>
    <property type="match status" value="1"/>
</dbReference>
<gene>
    <name evidence="2" type="ordered locus">CA_C0417</name>
</gene>
<proteinExistence type="inferred from homology"/>
<dbReference type="Gene3D" id="3.40.30.10">
    <property type="entry name" value="Glutaredoxin"/>
    <property type="match status" value="1"/>
</dbReference>
<dbReference type="GeneID" id="44996926"/>
<evidence type="ECO:0000256" key="1">
    <source>
        <dbReference type="PROSITE-ProRule" id="PRU01282"/>
    </source>
</evidence>
<evidence type="ECO:0000313" key="3">
    <source>
        <dbReference type="Proteomes" id="UP000000814"/>
    </source>
</evidence>
<dbReference type="eggNOG" id="COG1393">
    <property type="taxonomic scope" value="Bacteria"/>
</dbReference>